<organism evidence="1">
    <name type="scientific">hydrothermal vent metagenome</name>
    <dbReference type="NCBI Taxonomy" id="652676"/>
    <lineage>
        <taxon>unclassified sequences</taxon>
        <taxon>metagenomes</taxon>
        <taxon>ecological metagenomes</taxon>
    </lineage>
</organism>
<sequence>MSSPKISLEITFKLPVEVKKKGKIFVSCCPAFDLWSQGDSKDEAEKNIKEAAGLFIVSCFERGTIDQVLKDCGFHPIHTAPGNFVSGSVPISATPDQLMIDVPIPFNVSHSDNYTPCHA</sequence>
<accession>A0A3B1CMD9</accession>
<dbReference type="AlphaFoldDB" id="A0A3B1CMD9"/>
<dbReference type="EMBL" id="UOGG01000152">
    <property type="protein sequence ID" value="VAX31329.1"/>
    <property type="molecule type" value="Genomic_DNA"/>
</dbReference>
<name>A0A3B1CMD9_9ZZZZ</name>
<dbReference type="SUPFAM" id="SSF143100">
    <property type="entry name" value="TTHA1013/TTHA0281-like"/>
    <property type="match status" value="1"/>
</dbReference>
<protein>
    <recommendedName>
        <fullName evidence="2">HicB-like antitoxin of toxin-antitoxin system domain-containing protein</fullName>
    </recommendedName>
</protein>
<evidence type="ECO:0008006" key="2">
    <source>
        <dbReference type="Google" id="ProtNLM"/>
    </source>
</evidence>
<dbReference type="Gene3D" id="3.30.160.250">
    <property type="match status" value="1"/>
</dbReference>
<evidence type="ECO:0000313" key="1">
    <source>
        <dbReference type="EMBL" id="VAX31329.1"/>
    </source>
</evidence>
<proteinExistence type="predicted"/>
<gene>
    <name evidence="1" type="ORF">MNBD_NITROSPINAE05-1247</name>
</gene>
<reference evidence="1" key="1">
    <citation type="submission" date="2018-06" db="EMBL/GenBank/DDBJ databases">
        <authorList>
            <person name="Zhirakovskaya E."/>
        </authorList>
    </citation>
    <scope>NUCLEOTIDE SEQUENCE</scope>
</reference>
<dbReference type="InterPro" id="IPR035069">
    <property type="entry name" value="TTHA1013/TTHA0281-like"/>
</dbReference>